<keyword evidence="1" id="KW-1133">Transmembrane helix</keyword>
<dbReference type="PANTHER" id="PTHR36694:SF11">
    <property type="entry name" value="LP21121P-RELATED"/>
    <property type="match status" value="1"/>
</dbReference>
<feature type="transmembrane region" description="Helical" evidence="1">
    <location>
        <begin position="114"/>
        <end position="133"/>
    </location>
</feature>
<reference evidence="2" key="1">
    <citation type="submission" date="2022-05" db="EMBL/GenBank/DDBJ databases">
        <authorList>
            <person name="Okamura Y."/>
        </authorList>
    </citation>
    <scope>NUCLEOTIDE SEQUENCE</scope>
</reference>
<evidence type="ECO:0000313" key="2">
    <source>
        <dbReference type="EMBL" id="CAH4031684.1"/>
    </source>
</evidence>
<dbReference type="Proteomes" id="UP001152562">
    <property type="component" value="Unassembled WGS sequence"/>
</dbReference>
<dbReference type="EMBL" id="CALOZG010000018">
    <property type="protein sequence ID" value="CAH4031684.1"/>
    <property type="molecule type" value="Genomic_DNA"/>
</dbReference>
<keyword evidence="1" id="KW-0472">Membrane</keyword>
<evidence type="ECO:0000256" key="1">
    <source>
        <dbReference type="SAM" id="Phobius"/>
    </source>
</evidence>
<protein>
    <submittedName>
        <fullName evidence="2">Uncharacterized protein</fullName>
    </submittedName>
</protein>
<dbReference type="AlphaFoldDB" id="A0A9P0TN72"/>
<sequence>MGVISLSSKGIRFYKMGLPRLETCCFIFDLKTGNIIMGSLSAFGSFAMFVAMIVEACTLEPYKEMAAEEEDYNAEAAITGLYAMSIILVLMFLFKLCTDIVFIYGVIMEKASIIRAYFVMWIVFFLLSMFTFFLNAPHYNAGTICIEVFYISLNVYAILLCNSFYKELNCREEV</sequence>
<feature type="transmembrane region" description="Helical" evidence="1">
    <location>
        <begin position="139"/>
        <end position="161"/>
    </location>
</feature>
<feature type="transmembrane region" description="Helical" evidence="1">
    <location>
        <begin position="35"/>
        <end position="54"/>
    </location>
</feature>
<gene>
    <name evidence="2" type="ORF">PIBRA_LOCUS8160</name>
</gene>
<accession>A0A9P0TN72</accession>
<evidence type="ECO:0000313" key="3">
    <source>
        <dbReference type="Proteomes" id="UP001152562"/>
    </source>
</evidence>
<feature type="transmembrane region" description="Helical" evidence="1">
    <location>
        <begin position="81"/>
        <end position="107"/>
    </location>
</feature>
<dbReference type="PANTHER" id="PTHR36694">
    <property type="entry name" value="PASIFLORA 1, ISOFORM A-RELATED"/>
    <property type="match status" value="1"/>
</dbReference>
<organism evidence="2 3">
    <name type="scientific">Pieris brassicae</name>
    <name type="common">White butterfly</name>
    <name type="synonym">Large white butterfly</name>
    <dbReference type="NCBI Taxonomy" id="7116"/>
    <lineage>
        <taxon>Eukaryota</taxon>
        <taxon>Metazoa</taxon>
        <taxon>Ecdysozoa</taxon>
        <taxon>Arthropoda</taxon>
        <taxon>Hexapoda</taxon>
        <taxon>Insecta</taxon>
        <taxon>Pterygota</taxon>
        <taxon>Neoptera</taxon>
        <taxon>Endopterygota</taxon>
        <taxon>Lepidoptera</taxon>
        <taxon>Glossata</taxon>
        <taxon>Ditrysia</taxon>
        <taxon>Papilionoidea</taxon>
        <taxon>Pieridae</taxon>
        <taxon>Pierinae</taxon>
        <taxon>Pieris</taxon>
    </lineage>
</organism>
<name>A0A9P0TN72_PIEBR</name>
<comment type="caution">
    <text evidence="2">The sequence shown here is derived from an EMBL/GenBank/DDBJ whole genome shotgun (WGS) entry which is preliminary data.</text>
</comment>
<keyword evidence="1" id="KW-0812">Transmembrane</keyword>
<proteinExistence type="predicted"/>
<keyword evidence="3" id="KW-1185">Reference proteome</keyword>